<evidence type="ECO:0000313" key="1">
    <source>
        <dbReference type="EMBL" id="KAA5827717.1"/>
    </source>
</evidence>
<organism evidence="1 4">
    <name type="scientific">Algibacter amylolyticus</name>
    <dbReference type="NCBI Taxonomy" id="1608400"/>
    <lineage>
        <taxon>Bacteria</taxon>
        <taxon>Pseudomonadati</taxon>
        <taxon>Bacteroidota</taxon>
        <taxon>Flavobacteriia</taxon>
        <taxon>Flavobacteriales</taxon>
        <taxon>Flavobacteriaceae</taxon>
        <taxon>Algibacter</taxon>
    </lineage>
</organism>
<comment type="caution">
    <text evidence="1">The sequence shown here is derived from an EMBL/GenBank/DDBJ whole genome shotgun (WGS) entry which is preliminary data.</text>
</comment>
<dbReference type="OrthoDB" id="1447567at2"/>
<dbReference type="Proteomes" id="UP000315145">
    <property type="component" value="Unassembled WGS sequence"/>
</dbReference>
<keyword evidence="3" id="KW-1185">Reference proteome</keyword>
<sequence length="147" mass="16797">MKNLIFIGLLIISLLTSCQNKTKAQEEVSVSASEEQVDYVENLSDRILKAQKAGGFYKLTESEASIRMVTGLNETLQKSTYAKIKGLLGDYKDLEFYSLEEIKKDQVIKYIGLEVILNWVLMLKYVRFLDSEGKLAGFFVKPWKDKL</sequence>
<name>A0A5M7BH66_9FLAO</name>
<dbReference type="PROSITE" id="PS51257">
    <property type="entry name" value="PROKAR_LIPOPROTEIN"/>
    <property type="match status" value="1"/>
</dbReference>
<proteinExistence type="predicted"/>
<dbReference type="RefSeq" id="WP_144115060.1">
    <property type="nucleotide sequence ID" value="NZ_JACHGE010000001.1"/>
</dbReference>
<evidence type="ECO:0000313" key="4">
    <source>
        <dbReference type="Proteomes" id="UP000322315"/>
    </source>
</evidence>
<dbReference type="EMBL" id="VMBF01000001">
    <property type="protein sequence ID" value="TSJ81962.1"/>
    <property type="molecule type" value="Genomic_DNA"/>
</dbReference>
<evidence type="ECO:0000313" key="3">
    <source>
        <dbReference type="Proteomes" id="UP000315145"/>
    </source>
</evidence>
<protein>
    <recommendedName>
        <fullName evidence="5">DUF3887 domain-containing protein</fullName>
    </recommendedName>
</protein>
<evidence type="ECO:0008006" key="5">
    <source>
        <dbReference type="Google" id="ProtNLM"/>
    </source>
</evidence>
<evidence type="ECO:0000313" key="2">
    <source>
        <dbReference type="EMBL" id="TSJ81962.1"/>
    </source>
</evidence>
<dbReference type="Proteomes" id="UP000322315">
    <property type="component" value="Unassembled WGS sequence"/>
</dbReference>
<dbReference type="AlphaFoldDB" id="A0A5M7BH66"/>
<reference evidence="1" key="3">
    <citation type="submission" date="2019-09" db="EMBL/GenBank/DDBJ databases">
        <authorList>
            <person name="Zhang D.-C."/>
        </authorList>
    </citation>
    <scope>NUCLEOTIDE SEQUENCE</scope>
    <source>
        <strain evidence="1">RU-4-M-4</strain>
    </source>
</reference>
<reference evidence="2 3" key="2">
    <citation type="submission" date="2019-07" db="EMBL/GenBank/DDBJ databases">
        <title>Algibacter marinivivus sp. nov., isolated from the surface of a marine red alga.</title>
        <authorList>
            <person name="Zhong X."/>
            <person name="Xu W."/>
            <person name="Zhang Y."/>
            <person name="Zhang Q."/>
            <person name="Du Z."/>
        </authorList>
    </citation>
    <scope>NUCLEOTIDE SEQUENCE [LARGE SCALE GENOMIC DNA]</scope>
    <source>
        <strain evidence="2 3">RU-4-M-4</strain>
    </source>
</reference>
<accession>A0A5M7BH66</accession>
<reference evidence="1 4" key="1">
    <citation type="journal article" date="2015" name="Int. J. Syst. Evol. Microbiol.">
        <title>Algibacter amylolyticus sp. nov., isolated from intertidal sediment.</title>
        <authorList>
            <person name="Zhang D.C."/>
            <person name="Wu J."/>
            <person name="Neuner K."/>
            <person name="Yao J."/>
            <person name="Margesin R."/>
        </authorList>
    </citation>
    <scope>NUCLEOTIDE SEQUENCE [LARGE SCALE GENOMIC DNA]</scope>
    <source>
        <strain evidence="1 4">RU-4-M-4</strain>
    </source>
</reference>
<gene>
    <name evidence="1" type="ORF">F2B50_02440</name>
    <name evidence="2" type="ORF">FPF71_02440</name>
</gene>
<dbReference type="EMBL" id="VWRS01000001">
    <property type="protein sequence ID" value="KAA5827717.1"/>
    <property type="molecule type" value="Genomic_DNA"/>
</dbReference>